<keyword evidence="4" id="KW-0238">DNA-binding</keyword>
<evidence type="ECO:0000256" key="7">
    <source>
        <dbReference type="SAM" id="MobiDB-lite"/>
    </source>
</evidence>
<organism evidence="9 10">
    <name type="scientific">Aspergillus pseudodeflectus</name>
    <dbReference type="NCBI Taxonomy" id="176178"/>
    <lineage>
        <taxon>Eukaryota</taxon>
        <taxon>Fungi</taxon>
        <taxon>Dikarya</taxon>
        <taxon>Ascomycota</taxon>
        <taxon>Pezizomycotina</taxon>
        <taxon>Eurotiomycetes</taxon>
        <taxon>Eurotiomycetidae</taxon>
        <taxon>Eurotiales</taxon>
        <taxon>Aspergillaceae</taxon>
        <taxon>Aspergillus</taxon>
        <taxon>Aspergillus subgen. Nidulantes</taxon>
    </lineage>
</organism>
<protein>
    <submittedName>
        <fullName evidence="9">Fungal-specific transcription factor domain-containing protein</fullName>
    </submittedName>
</protein>
<dbReference type="InterPro" id="IPR001138">
    <property type="entry name" value="Zn2Cys6_DnaBD"/>
</dbReference>
<reference evidence="9 10" key="1">
    <citation type="submission" date="2024-07" db="EMBL/GenBank/DDBJ databases">
        <title>Section-level genome sequencing and comparative genomics of Aspergillus sections Usti and Cavernicolus.</title>
        <authorList>
            <consortium name="Lawrence Berkeley National Laboratory"/>
            <person name="Nybo J.L."/>
            <person name="Vesth T.C."/>
            <person name="Theobald S."/>
            <person name="Frisvad J.C."/>
            <person name="Larsen T.O."/>
            <person name="Kjaerboelling I."/>
            <person name="Rothschild-Mancinelli K."/>
            <person name="Lyhne E.K."/>
            <person name="Kogle M.E."/>
            <person name="Barry K."/>
            <person name="Clum A."/>
            <person name="Na H."/>
            <person name="Ledsgaard L."/>
            <person name="Lin J."/>
            <person name="Lipzen A."/>
            <person name="Kuo A."/>
            <person name="Riley R."/>
            <person name="Mondo S."/>
            <person name="LaButti K."/>
            <person name="Haridas S."/>
            <person name="Pangalinan J."/>
            <person name="Salamov A.A."/>
            <person name="Simmons B.A."/>
            <person name="Magnuson J.K."/>
            <person name="Chen J."/>
            <person name="Drula E."/>
            <person name="Henrissat B."/>
            <person name="Wiebenga A."/>
            <person name="Lubbers R.J."/>
            <person name="Gomes A.C."/>
            <person name="Macurrencykelacurrency M.R."/>
            <person name="Stajich J."/>
            <person name="Grigoriev I.V."/>
            <person name="Mortensen U.H."/>
            <person name="De vries R.P."/>
            <person name="Baker S.E."/>
            <person name="Andersen M.R."/>
        </authorList>
    </citation>
    <scope>NUCLEOTIDE SEQUENCE [LARGE SCALE GENOMIC DNA]</scope>
    <source>
        <strain evidence="9 10">CBS 756.74</strain>
    </source>
</reference>
<dbReference type="Pfam" id="PF04082">
    <property type="entry name" value="Fungal_trans"/>
    <property type="match status" value="1"/>
</dbReference>
<gene>
    <name evidence="9" type="ORF">BJX68DRAFT_117235</name>
</gene>
<dbReference type="Proteomes" id="UP001610444">
    <property type="component" value="Unassembled WGS sequence"/>
</dbReference>
<dbReference type="InterPro" id="IPR050987">
    <property type="entry name" value="AtrR-like"/>
</dbReference>
<dbReference type="PROSITE" id="PS00463">
    <property type="entry name" value="ZN2_CY6_FUNGAL_1"/>
    <property type="match status" value="1"/>
</dbReference>
<evidence type="ECO:0000313" key="10">
    <source>
        <dbReference type="Proteomes" id="UP001610444"/>
    </source>
</evidence>
<dbReference type="PROSITE" id="PS50048">
    <property type="entry name" value="ZN2_CY6_FUNGAL_2"/>
    <property type="match status" value="1"/>
</dbReference>
<dbReference type="InterPro" id="IPR007219">
    <property type="entry name" value="XnlR_reg_dom"/>
</dbReference>
<evidence type="ECO:0000256" key="5">
    <source>
        <dbReference type="ARBA" id="ARBA00023163"/>
    </source>
</evidence>
<feature type="region of interest" description="Disordered" evidence="7">
    <location>
        <begin position="593"/>
        <end position="629"/>
    </location>
</feature>
<keyword evidence="5" id="KW-0804">Transcription</keyword>
<dbReference type="Gene3D" id="4.10.240.10">
    <property type="entry name" value="Zn(2)-C6 fungal-type DNA-binding domain"/>
    <property type="match status" value="1"/>
</dbReference>
<dbReference type="CDD" id="cd12148">
    <property type="entry name" value="fungal_TF_MHR"/>
    <property type="match status" value="1"/>
</dbReference>
<comment type="subcellular location">
    <subcellularLocation>
        <location evidence="1">Nucleus</location>
    </subcellularLocation>
</comment>
<sequence length="690" mass="76477">MSLKLNRSCDQCRHRKIRCIIPDADSGSRANCTYCSKRGQTCTFSVFRRKARVIVPTLQPTSTQSAAHGGLGELYIDRLLHDGPEDVAVSDESSVFTMPAEHVASSGLAFFSEQKVLSLTQRIGDSRLQDVVRKLDDFILHRLGLPPVSSLARIQFRNPIQDVHIPADEAKASIEAFFTNLHSIYPFLDRSDFEAQALSATLSEHLTRNPSFSALYHAILALGSQFLANGTFEPGKGRSWALFQVALSHMSDIILPRESIESVQALTAMSIYAMNTCALQLDDYLISHAARMAITLRYHKNMDLEPKHLRVFWVIYALEKQQTMHGRACSIIPDEDISCAVPPFPEAQFGGPNFNWFMAYIRIGRISSIVCTSLFSTSAQLTSPERRRCSIESIWGMLEAWRQSLPLAFRPGDATQFPSGAPWVVRLAALQLHYSYYHVVIALDRLSLYLNRDDAEKARESKARLMGTARTIIELTRFIEIQPHVPIFILAVLPVSAVFILFDLVIHNPCHPESQANLLFLETAAGYFSLVDIASNNALPGSLMAEFPHIARQYYWNAQKPVVEGVAREGLGSTHGFDAGTDRGLGMGVGIGIGAREQGNGDGNHHPHLDPQSHLSMPPPPPLATGSTTQSHNLDLALDLDLDLDYPVPIDFESISDLQTVDSLDLRTMFGWAFSEYDVVGEGFDQPVDG</sequence>
<dbReference type="GeneID" id="98151206"/>
<keyword evidence="10" id="KW-1185">Reference proteome</keyword>
<name>A0ABR4L567_9EURO</name>
<dbReference type="CDD" id="cd00067">
    <property type="entry name" value="GAL4"/>
    <property type="match status" value="1"/>
</dbReference>
<keyword evidence="6" id="KW-0539">Nucleus</keyword>
<evidence type="ECO:0000256" key="2">
    <source>
        <dbReference type="ARBA" id="ARBA00022723"/>
    </source>
</evidence>
<dbReference type="RefSeq" id="XP_070904554.1">
    <property type="nucleotide sequence ID" value="XM_071036042.1"/>
</dbReference>
<evidence type="ECO:0000256" key="1">
    <source>
        <dbReference type="ARBA" id="ARBA00004123"/>
    </source>
</evidence>
<dbReference type="PANTHER" id="PTHR46910">
    <property type="entry name" value="TRANSCRIPTION FACTOR PDR1"/>
    <property type="match status" value="1"/>
</dbReference>
<evidence type="ECO:0000256" key="6">
    <source>
        <dbReference type="ARBA" id="ARBA00023242"/>
    </source>
</evidence>
<comment type="caution">
    <text evidence="9">The sequence shown here is derived from an EMBL/GenBank/DDBJ whole genome shotgun (WGS) entry which is preliminary data.</text>
</comment>
<accession>A0ABR4L567</accession>
<evidence type="ECO:0000256" key="3">
    <source>
        <dbReference type="ARBA" id="ARBA00023015"/>
    </source>
</evidence>
<feature type="domain" description="Zn(2)-C6 fungal-type" evidence="8">
    <location>
        <begin position="8"/>
        <end position="44"/>
    </location>
</feature>
<dbReference type="EMBL" id="JBFXLR010000003">
    <property type="protein sequence ID" value="KAL2859620.1"/>
    <property type="molecule type" value="Genomic_DNA"/>
</dbReference>
<dbReference type="PANTHER" id="PTHR46910:SF37">
    <property type="entry name" value="ZN(II)2CYS6 TRANSCRIPTION FACTOR (EUROFUNG)"/>
    <property type="match status" value="1"/>
</dbReference>
<keyword evidence="3" id="KW-0805">Transcription regulation</keyword>
<proteinExistence type="predicted"/>
<dbReference type="SUPFAM" id="SSF57701">
    <property type="entry name" value="Zn2/Cys6 DNA-binding domain"/>
    <property type="match status" value="1"/>
</dbReference>
<evidence type="ECO:0000313" key="9">
    <source>
        <dbReference type="EMBL" id="KAL2859620.1"/>
    </source>
</evidence>
<evidence type="ECO:0000259" key="8">
    <source>
        <dbReference type="PROSITE" id="PS50048"/>
    </source>
</evidence>
<evidence type="ECO:0000256" key="4">
    <source>
        <dbReference type="ARBA" id="ARBA00023125"/>
    </source>
</evidence>
<keyword evidence="2" id="KW-0479">Metal-binding</keyword>
<dbReference type="InterPro" id="IPR036864">
    <property type="entry name" value="Zn2-C6_fun-type_DNA-bd_sf"/>
</dbReference>
<dbReference type="SMART" id="SM00906">
    <property type="entry name" value="Fungal_trans"/>
    <property type="match status" value="1"/>
</dbReference>